<dbReference type="PANTHER" id="PTHR10366:SF564">
    <property type="entry name" value="STEROL-4-ALPHA-CARBOXYLATE 3-DEHYDROGENASE, DECARBOXYLATING"/>
    <property type="match status" value="1"/>
</dbReference>
<dbReference type="Proteomes" id="UP000326554">
    <property type="component" value="Unassembled WGS sequence"/>
</dbReference>
<evidence type="ECO:0000256" key="1">
    <source>
        <dbReference type="ARBA" id="ARBA00023002"/>
    </source>
</evidence>
<proteinExistence type="inferred from homology"/>
<feature type="domain" description="NAD-dependent epimerase/dehydratase" evidence="3">
    <location>
        <begin position="5"/>
        <end position="238"/>
    </location>
</feature>
<accession>A0A5J5GHT0</accession>
<gene>
    <name evidence="4" type="ORF">F3S47_15080</name>
</gene>
<dbReference type="AlphaFoldDB" id="A0A5J5GHT0"/>
<dbReference type="InterPro" id="IPR036291">
    <property type="entry name" value="NAD(P)-bd_dom_sf"/>
</dbReference>
<organism evidence="4 5">
    <name type="scientific">Histidinibacterium aquaticum</name>
    <dbReference type="NCBI Taxonomy" id="2613962"/>
    <lineage>
        <taxon>Bacteria</taxon>
        <taxon>Pseudomonadati</taxon>
        <taxon>Pseudomonadota</taxon>
        <taxon>Alphaproteobacteria</taxon>
        <taxon>Rhodobacterales</taxon>
        <taxon>Paracoccaceae</taxon>
        <taxon>Histidinibacterium</taxon>
    </lineage>
</organism>
<reference evidence="4 5" key="1">
    <citation type="submission" date="2019-09" db="EMBL/GenBank/DDBJ databases">
        <authorList>
            <person name="Park J.-S."/>
            <person name="Choi H.-J."/>
        </authorList>
    </citation>
    <scope>NUCLEOTIDE SEQUENCE [LARGE SCALE GENOMIC DNA]</scope>
    <source>
        <strain evidence="4 5">176SS1-4</strain>
    </source>
</reference>
<name>A0A5J5GHT0_9RHOB</name>
<protein>
    <submittedName>
        <fullName evidence="4">NAD-dependent epimerase/dehydratase family protein</fullName>
    </submittedName>
</protein>
<dbReference type="GO" id="GO:0016616">
    <property type="term" value="F:oxidoreductase activity, acting on the CH-OH group of donors, NAD or NADP as acceptor"/>
    <property type="evidence" value="ECO:0007669"/>
    <property type="project" value="TreeGrafter"/>
</dbReference>
<keyword evidence="5" id="KW-1185">Reference proteome</keyword>
<dbReference type="SUPFAM" id="SSF51735">
    <property type="entry name" value="NAD(P)-binding Rossmann-fold domains"/>
    <property type="match status" value="1"/>
</dbReference>
<evidence type="ECO:0000313" key="4">
    <source>
        <dbReference type="EMBL" id="KAA9007084.1"/>
    </source>
</evidence>
<evidence type="ECO:0000259" key="3">
    <source>
        <dbReference type="Pfam" id="PF01370"/>
    </source>
</evidence>
<evidence type="ECO:0000313" key="5">
    <source>
        <dbReference type="Proteomes" id="UP000326554"/>
    </source>
</evidence>
<dbReference type="RefSeq" id="WP_150446103.1">
    <property type="nucleotide sequence ID" value="NZ_VYQE01000004.1"/>
</dbReference>
<evidence type="ECO:0000256" key="2">
    <source>
        <dbReference type="ARBA" id="ARBA00023445"/>
    </source>
</evidence>
<dbReference type="Pfam" id="PF01370">
    <property type="entry name" value="Epimerase"/>
    <property type="match status" value="1"/>
</dbReference>
<dbReference type="PANTHER" id="PTHR10366">
    <property type="entry name" value="NAD DEPENDENT EPIMERASE/DEHYDRATASE"/>
    <property type="match status" value="1"/>
</dbReference>
<dbReference type="Gene3D" id="3.40.50.720">
    <property type="entry name" value="NAD(P)-binding Rossmann-like Domain"/>
    <property type="match status" value="1"/>
</dbReference>
<dbReference type="InterPro" id="IPR001509">
    <property type="entry name" value="Epimerase_deHydtase"/>
</dbReference>
<sequence>MTQTVLLTGISGFIAKRIARDLLDKGYRVRGTIRTARKADEVRKALGPNGLDRLEFATLDLTRDAGWADAMEGVDALLHTASPFPMTQPKDEMETIRPAVEGTQRALKAALEAGVHRVVLTSSMVSIMHVDRPPNHDFGPEDWTDTDHPTASPYVKSKTLAEKAAWDFVKEHPEIKLTTIHPGLVTGQPMDRHYGTSLQLVERVLSGRDPMQPDISLPVVDIEDVSALHIAALEQEGTVGQRIIAADDVRRLPQIAELLARHFPDRKIATRTAPKFLLRAIALVDGALKGILPQVGRHVAIDNSASIPVLGRPFISSEEALLRSARFIDRLSDEEGQKSAA</sequence>
<keyword evidence="1" id="KW-0560">Oxidoreductase</keyword>
<dbReference type="EMBL" id="VYQE01000004">
    <property type="protein sequence ID" value="KAA9007084.1"/>
    <property type="molecule type" value="Genomic_DNA"/>
</dbReference>
<comment type="similarity">
    <text evidence="2">Belongs to the NAD(P)-dependent epimerase/dehydratase family. Dihydroflavonol-4-reductase subfamily.</text>
</comment>
<comment type="caution">
    <text evidence="4">The sequence shown here is derived from an EMBL/GenBank/DDBJ whole genome shotgun (WGS) entry which is preliminary data.</text>
</comment>
<dbReference type="InterPro" id="IPR050425">
    <property type="entry name" value="NAD(P)_dehydrat-like"/>
</dbReference>